<dbReference type="InterPro" id="IPR036271">
    <property type="entry name" value="Tet_transcr_reg_TetR-rel_C_sf"/>
</dbReference>
<dbReference type="PROSITE" id="PS50977">
    <property type="entry name" value="HTH_TETR_2"/>
    <property type="match status" value="1"/>
</dbReference>
<accession>A0A9W6PGQ3</accession>
<evidence type="ECO:0000313" key="5">
    <source>
        <dbReference type="Proteomes" id="UP001165143"/>
    </source>
</evidence>
<dbReference type="SUPFAM" id="SSF48498">
    <property type="entry name" value="Tetracyclin repressor-like, C-terminal domain"/>
    <property type="match status" value="1"/>
</dbReference>
<dbReference type="InterPro" id="IPR009057">
    <property type="entry name" value="Homeodomain-like_sf"/>
</dbReference>
<reference evidence="4" key="1">
    <citation type="submission" date="2023-02" db="EMBL/GenBank/DDBJ databases">
        <title>Kitasatospora phosalacinea NBRC 14362.</title>
        <authorList>
            <person name="Ichikawa N."/>
            <person name="Sato H."/>
            <person name="Tonouchi N."/>
        </authorList>
    </citation>
    <scope>NUCLEOTIDE SEQUENCE</scope>
    <source>
        <strain evidence="4">NBRC 14362</strain>
    </source>
</reference>
<dbReference type="InterPro" id="IPR001647">
    <property type="entry name" value="HTH_TetR"/>
</dbReference>
<evidence type="ECO:0000313" key="4">
    <source>
        <dbReference type="EMBL" id="GLW54801.1"/>
    </source>
</evidence>
<dbReference type="GO" id="GO:0003700">
    <property type="term" value="F:DNA-binding transcription factor activity"/>
    <property type="evidence" value="ECO:0007669"/>
    <property type="project" value="TreeGrafter"/>
</dbReference>
<evidence type="ECO:0000256" key="1">
    <source>
        <dbReference type="ARBA" id="ARBA00023125"/>
    </source>
</evidence>
<organism evidence="4 5">
    <name type="scientific">Kitasatospora phosalacinea</name>
    <dbReference type="NCBI Taxonomy" id="2065"/>
    <lineage>
        <taxon>Bacteria</taxon>
        <taxon>Bacillati</taxon>
        <taxon>Actinomycetota</taxon>
        <taxon>Actinomycetes</taxon>
        <taxon>Kitasatosporales</taxon>
        <taxon>Streptomycetaceae</taxon>
        <taxon>Kitasatospora</taxon>
    </lineage>
</organism>
<name>A0A9W6PGQ3_9ACTN</name>
<dbReference type="Proteomes" id="UP001165143">
    <property type="component" value="Unassembled WGS sequence"/>
</dbReference>
<gene>
    <name evidence="4" type="ORF">Kpho01_28120</name>
</gene>
<feature type="domain" description="HTH tetR-type" evidence="3">
    <location>
        <begin position="7"/>
        <end position="67"/>
    </location>
</feature>
<dbReference type="AlphaFoldDB" id="A0A9W6PGQ3"/>
<dbReference type="Pfam" id="PF00440">
    <property type="entry name" value="TetR_N"/>
    <property type="match status" value="1"/>
</dbReference>
<dbReference type="PRINTS" id="PR00455">
    <property type="entry name" value="HTHTETR"/>
</dbReference>
<sequence>MSALPGDGPRERILATATRLFAERGYDATSTRAIGDAVGLNIATVAYHVGAKPELYREVMRRAHLAQRRVVAEALTRLHACGPTPAETRAALLAFVDDYLTFCLEHPEVPALWMRRWLAEGADHSDIESEFAGPLVAEVAAAVRAVLARAGLGPDADVEMLVFTIVWTSHSFGQAGVIDPAGTRRGPLDLPVLERFRRHLHTVVTAVLDQGAPGT</sequence>
<dbReference type="PANTHER" id="PTHR30055:SF219">
    <property type="entry name" value="TRANSCRIPTIONAL REGULATORY PROTEIN"/>
    <property type="match status" value="1"/>
</dbReference>
<dbReference type="EMBL" id="BSRX01000014">
    <property type="protein sequence ID" value="GLW54801.1"/>
    <property type="molecule type" value="Genomic_DNA"/>
</dbReference>
<dbReference type="SUPFAM" id="SSF46689">
    <property type="entry name" value="Homeodomain-like"/>
    <property type="match status" value="1"/>
</dbReference>
<protein>
    <submittedName>
        <fullName evidence="4">TetR family transcriptional regulator</fullName>
    </submittedName>
</protein>
<proteinExistence type="predicted"/>
<dbReference type="OrthoDB" id="2356263at2"/>
<dbReference type="Gene3D" id="1.10.357.10">
    <property type="entry name" value="Tetracycline Repressor, domain 2"/>
    <property type="match status" value="1"/>
</dbReference>
<dbReference type="PANTHER" id="PTHR30055">
    <property type="entry name" value="HTH-TYPE TRANSCRIPTIONAL REGULATOR RUTR"/>
    <property type="match status" value="1"/>
</dbReference>
<evidence type="ECO:0000256" key="2">
    <source>
        <dbReference type="PROSITE-ProRule" id="PRU00335"/>
    </source>
</evidence>
<dbReference type="GO" id="GO:0000976">
    <property type="term" value="F:transcription cis-regulatory region binding"/>
    <property type="evidence" value="ECO:0007669"/>
    <property type="project" value="TreeGrafter"/>
</dbReference>
<comment type="caution">
    <text evidence="4">The sequence shown here is derived from an EMBL/GenBank/DDBJ whole genome shotgun (WGS) entry which is preliminary data.</text>
</comment>
<dbReference type="InterPro" id="IPR050109">
    <property type="entry name" value="HTH-type_TetR-like_transc_reg"/>
</dbReference>
<evidence type="ECO:0000259" key="3">
    <source>
        <dbReference type="PROSITE" id="PS50977"/>
    </source>
</evidence>
<feature type="DNA-binding region" description="H-T-H motif" evidence="2">
    <location>
        <begin position="30"/>
        <end position="49"/>
    </location>
</feature>
<keyword evidence="1 2" id="KW-0238">DNA-binding</keyword>
<dbReference type="RefSeq" id="WP_033253585.1">
    <property type="nucleotide sequence ID" value="NZ_BSRX01000014.1"/>
</dbReference>